<name>A0A3N4IJJ9_ASCIM</name>
<feature type="compositionally biased region" description="Low complexity" evidence="1">
    <location>
        <begin position="23"/>
        <end position="34"/>
    </location>
</feature>
<gene>
    <name evidence="2" type="ORF">BJ508DRAFT_302641</name>
</gene>
<dbReference type="EMBL" id="ML119652">
    <property type="protein sequence ID" value="RPA85816.1"/>
    <property type="molecule type" value="Genomic_DNA"/>
</dbReference>
<dbReference type="AlphaFoldDB" id="A0A3N4IJJ9"/>
<feature type="compositionally biased region" description="Polar residues" evidence="1">
    <location>
        <begin position="1"/>
        <end position="12"/>
    </location>
</feature>
<evidence type="ECO:0000313" key="3">
    <source>
        <dbReference type="Proteomes" id="UP000275078"/>
    </source>
</evidence>
<dbReference type="Proteomes" id="UP000275078">
    <property type="component" value="Unassembled WGS sequence"/>
</dbReference>
<sequence length="572" mass="65841">MTPSSKQDPNSGRSRKRPLPDKSNTSTTASSPPNKQRKLDRREFTKTWQWESNESKKRDAKEKVLDPLNVTPTTIPTNFLSLPVELTCEIFILLDSIADALSLASVSKAHQQRFLACSYRQALKLWPGAFELLDFQRPGYIPEQKRRVLFDAGRYRYTDVDAGTPRCIFFIGMVAKDSLPPKPAPNVTEEDVVQLLRNHTVIEGWIRRHAKFDRKVRMSWNLKDGLWPASFKVRPPRSLCEAENGVAFSRSELNRMVNTFYTVLYLHFNSIAITQFTLPATDEKRKDTDPLAYFEAFVNHAPAFQLSTRQLLEVAVLLRVLFFESRINEFLAWHPNQLPRGHTPPKNSEIERQESPLFSTLLVRRALSAAINHRLCMIFSRPFQGRLTIFSVDEELREFEPANTSAIAYPIRHIFWDENQNVVLKFESVDAWMFALRSRPGRRMKSTSLLVPRERFYHVLFPTIELTSRNWTTMKSVLRKYESHIASIANRSPNLIPLWIGADESVTVDMTAATDSTRINGSEDGPNTVRSKFKDSVCLGKKLALLSLRELTDRRAKYVDEDQRRAEKALRP</sequence>
<feature type="region of interest" description="Disordered" evidence="1">
    <location>
        <begin position="1"/>
        <end position="45"/>
    </location>
</feature>
<organism evidence="2 3">
    <name type="scientific">Ascobolus immersus RN42</name>
    <dbReference type="NCBI Taxonomy" id="1160509"/>
    <lineage>
        <taxon>Eukaryota</taxon>
        <taxon>Fungi</taxon>
        <taxon>Dikarya</taxon>
        <taxon>Ascomycota</taxon>
        <taxon>Pezizomycotina</taxon>
        <taxon>Pezizomycetes</taxon>
        <taxon>Pezizales</taxon>
        <taxon>Ascobolaceae</taxon>
        <taxon>Ascobolus</taxon>
    </lineage>
</organism>
<evidence type="ECO:0000256" key="1">
    <source>
        <dbReference type="SAM" id="MobiDB-lite"/>
    </source>
</evidence>
<keyword evidence="3" id="KW-1185">Reference proteome</keyword>
<evidence type="ECO:0000313" key="2">
    <source>
        <dbReference type="EMBL" id="RPA85816.1"/>
    </source>
</evidence>
<protein>
    <recommendedName>
        <fullName evidence="4">F-box domain-containing protein</fullName>
    </recommendedName>
</protein>
<proteinExistence type="predicted"/>
<evidence type="ECO:0008006" key="4">
    <source>
        <dbReference type="Google" id="ProtNLM"/>
    </source>
</evidence>
<accession>A0A3N4IJJ9</accession>
<reference evidence="2 3" key="1">
    <citation type="journal article" date="2018" name="Nat. Ecol. Evol.">
        <title>Pezizomycetes genomes reveal the molecular basis of ectomycorrhizal truffle lifestyle.</title>
        <authorList>
            <person name="Murat C."/>
            <person name="Payen T."/>
            <person name="Noel B."/>
            <person name="Kuo A."/>
            <person name="Morin E."/>
            <person name="Chen J."/>
            <person name="Kohler A."/>
            <person name="Krizsan K."/>
            <person name="Balestrini R."/>
            <person name="Da Silva C."/>
            <person name="Montanini B."/>
            <person name="Hainaut M."/>
            <person name="Levati E."/>
            <person name="Barry K.W."/>
            <person name="Belfiori B."/>
            <person name="Cichocki N."/>
            <person name="Clum A."/>
            <person name="Dockter R.B."/>
            <person name="Fauchery L."/>
            <person name="Guy J."/>
            <person name="Iotti M."/>
            <person name="Le Tacon F."/>
            <person name="Lindquist E.A."/>
            <person name="Lipzen A."/>
            <person name="Malagnac F."/>
            <person name="Mello A."/>
            <person name="Molinier V."/>
            <person name="Miyauchi S."/>
            <person name="Poulain J."/>
            <person name="Riccioni C."/>
            <person name="Rubini A."/>
            <person name="Sitrit Y."/>
            <person name="Splivallo R."/>
            <person name="Traeger S."/>
            <person name="Wang M."/>
            <person name="Zifcakova L."/>
            <person name="Wipf D."/>
            <person name="Zambonelli A."/>
            <person name="Paolocci F."/>
            <person name="Nowrousian M."/>
            <person name="Ottonello S."/>
            <person name="Baldrian P."/>
            <person name="Spatafora J.W."/>
            <person name="Henrissat B."/>
            <person name="Nagy L.G."/>
            <person name="Aury J.M."/>
            <person name="Wincker P."/>
            <person name="Grigoriev I.V."/>
            <person name="Bonfante P."/>
            <person name="Martin F.M."/>
        </authorList>
    </citation>
    <scope>NUCLEOTIDE SEQUENCE [LARGE SCALE GENOMIC DNA]</scope>
    <source>
        <strain evidence="2 3">RN42</strain>
    </source>
</reference>